<reference evidence="2" key="1">
    <citation type="journal article" date="2019" name="Int. J. Syst. Evol. Microbiol.">
        <title>The Global Catalogue of Microorganisms (GCM) 10K type strain sequencing project: providing services to taxonomists for standard genome sequencing and annotation.</title>
        <authorList>
            <consortium name="The Broad Institute Genomics Platform"/>
            <consortium name="The Broad Institute Genome Sequencing Center for Infectious Disease"/>
            <person name="Wu L."/>
            <person name="Ma J."/>
        </authorList>
    </citation>
    <scope>NUCLEOTIDE SEQUENCE [LARGE SCALE GENOMIC DNA]</scope>
    <source>
        <strain evidence="2">CECT 8551</strain>
    </source>
</reference>
<gene>
    <name evidence="1" type="ORF">ACFOUP_10080</name>
</gene>
<proteinExistence type="predicted"/>
<dbReference type="PROSITE" id="PS51257">
    <property type="entry name" value="PROKAR_LIPOPROTEIN"/>
    <property type="match status" value="1"/>
</dbReference>
<protein>
    <recommendedName>
        <fullName evidence="3">Lipoprotein</fullName>
    </recommendedName>
</protein>
<dbReference type="Proteomes" id="UP001595766">
    <property type="component" value="Unassembled WGS sequence"/>
</dbReference>
<sequence>MKAIKILVLSIIILGLYSCDPNSCVDYLIENKLNSNIILRSHDQSNFIDQEINSRSFKNQLSRCDIGSSPTILEITSDSIHLIVDNIVKKTYYPDSPGKNIFNTQDQDSWRISESKKYYRKFVFEITEEDLN</sequence>
<organism evidence="1 2">
    <name type="scientific">Belliella kenyensis</name>
    <dbReference type="NCBI Taxonomy" id="1472724"/>
    <lineage>
        <taxon>Bacteria</taxon>
        <taxon>Pseudomonadati</taxon>
        <taxon>Bacteroidota</taxon>
        <taxon>Cytophagia</taxon>
        <taxon>Cytophagales</taxon>
        <taxon>Cyclobacteriaceae</taxon>
        <taxon>Belliella</taxon>
    </lineage>
</organism>
<evidence type="ECO:0000313" key="1">
    <source>
        <dbReference type="EMBL" id="MFC3976724.1"/>
    </source>
</evidence>
<evidence type="ECO:0008006" key="3">
    <source>
        <dbReference type="Google" id="ProtNLM"/>
    </source>
</evidence>
<accession>A0ABV8EK86</accession>
<dbReference type="EMBL" id="JBHSAV010000047">
    <property type="protein sequence ID" value="MFC3976724.1"/>
    <property type="molecule type" value="Genomic_DNA"/>
</dbReference>
<dbReference type="RefSeq" id="WP_241296794.1">
    <property type="nucleotide sequence ID" value="NZ_JAKZGR010000016.1"/>
</dbReference>
<comment type="caution">
    <text evidence="1">The sequence shown here is derived from an EMBL/GenBank/DDBJ whole genome shotgun (WGS) entry which is preliminary data.</text>
</comment>
<evidence type="ECO:0000313" key="2">
    <source>
        <dbReference type="Proteomes" id="UP001595766"/>
    </source>
</evidence>
<name>A0ABV8EK86_9BACT</name>
<keyword evidence="2" id="KW-1185">Reference proteome</keyword>